<evidence type="ECO:0000256" key="5">
    <source>
        <dbReference type="ARBA" id="ARBA00023274"/>
    </source>
</evidence>
<evidence type="ECO:0000256" key="4">
    <source>
        <dbReference type="ARBA" id="ARBA00023242"/>
    </source>
</evidence>
<name>A0A2K5LGS7_CERAT</name>
<feature type="domain" description="Sm" evidence="7">
    <location>
        <begin position="1"/>
        <end position="78"/>
    </location>
</feature>
<sequence>MLQHIDYRMRCILQDGRIFIGTFKAFDKHMNLILCDCDEFRKIKPKNSKQAEREEKRVLGLVLLRGENLVSMTVEGPPPKDTGIARVPLAGAAGGPGIGRAAGRGIPAGVPMPQAPAGLAGPVRGVGGPSQQVMTPQGRGTVAAAAAAATASIAGAPTQYPPGRGGPPPPMGRGAPPPGMMGPPPGMRPPMGPPMGIPPGRGTPMGMPPPGMRPPPPGMREYGNSSAEAWARFLRATLPQTCLFLMLLFAESHGIVWFPLQGPLPRECAHQGPRLILAFLSSLPVSRKAVHSPFISLWPMKLVYNKLLREHYNCTYVSLFLEKSLIYWVLNRVKKGCLGKIPQLLPYKTFYYPFASVHPCTLR</sequence>
<accession>A0A2K5LGS7</accession>
<dbReference type="InterPro" id="IPR010920">
    <property type="entry name" value="LSM_dom_sf"/>
</dbReference>
<dbReference type="Gene3D" id="2.30.30.100">
    <property type="match status" value="1"/>
</dbReference>
<dbReference type="CDD" id="cd01717">
    <property type="entry name" value="Sm_B"/>
    <property type="match status" value="1"/>
</dbReference>
<evidence type="ECO:0000313" key="8">
    <source>
        <dbReference type="Ensembl" id="ENSCATP00000012149.1"/>
    </source>
</evidence>
<dbReference type="Ensembl" id="ENSCATT00000036277.1">
    <property type="protein sequence ID" value="ENSCATP00000012149.1"/>
    <property type="gene ID" value="ENSCATG00000030230.1"/>
</dbReference>
<dbReference type="Pfam" id="PF01423">
    <property type="entry name" value="LSM"/>
    <property type="match status" value="1"/>
</dbReference>
<dbReference type="PROSITE" id="PS52002">
    <property type="entry name" value="SM"/>
    <property type="match status" value="1"/>
</dbReference>
<proteinExistence type="inferred from homology"/>
<keyword evidence="9" id="KW-1185">Reference proteome</keyword>
<dbReference type="Bgee" id="ENSCATG00000030230">
    <property type="expression patterns" value="Expressed in lung and 12 other cell types or tissues"/>
</dbReference>
<dbReference type="STRING" id="9531.ENSCATP00000012149"/>
<dbReference type="Proteomes" id="UP000233060">
    <property type="component" value="Unassembled WGS sequence"/>
</dbReference>
<reference evidence="8" key="1">
    <citation type="submission" date="2025-08" db="UniProtKB">
        <authorList>
            <consortium name="Ensembl"/>
        </authorList>
    </citation>
    <scope>IDENTIFICATION</scope>
</reference>
<dbReference type="GO" id="GO:0016607">
    <property type="term" value="C:nuclear speck"/>
    <property type="evidence" value="ECO:0007669"/>
    <property type="project" value="TreeGrafter"/>
</dbReference>
<evidence type="ECO:0000256" key="1">
    <source>
        <dbReference type="ARBA" id="ARBA00004123"/>
    </source>
</evidence>
<dbReference type="FunFam" id="2.30.30.100:FF:000004">
    <property type="entry name" value="Small nuclear ribonucleoprotein-associated proteins"/>
    <property type="match status" value="1"/>
</dbReference>
<evidence type="ECO:0000313" key="9">
    <source>
        <dbReference type="Proteomes" id="UP000233060"/>
    </source>
</evidence>
<evidence type="ECO:0000259" key="7">
    <source>
        <dbReference type="PROSITE" id="PS52002"/>
    </source>
</evidence>
<dbReference type="AlphaFoldDB" id="A0A2K5LGS7"/>
<evidence type="ECO:0000256" key="2">
    <source>
        <dbReference type="ARBA" id="ARBA00009123"/>
    </source>
</evidence>
<reference evidence="8" key="2">
    <citation type="submission" date="2025-09" db="UniProtKB">
        <authorList>
            <consortium name="Ensembl"/>
        </authorList>
    </citation>
    <scope>IDENTIFICATION</scope>
</reference>
<feature type="compositionally biased region" description="Pro residues" evidence="6">
    <location>
        <begin position="164"/>
        <end position="185"/>
    </location>
</feature>
<keyword evidence="3" id="KW-0694">RNA-binding</keyword>
<comment type="subcellular location">
    <subcellularLocation>
        <location evidence="1">Nucleus</location>
    </subcellularLocation>
</comment>
<dbReference type="PANTHER" id="PTHR14508:SF2">
    <property type="entry name" value="SNRPN UPSTREAM READING FRAME PROTEIN-RELATED"/>
    <property type="match status" value="1"/>
</dbReference>
<keyword evidence="4" id="KW-0539">Nucleus</keyword>
<dbReference type="SMART" id="SM00651">
    <property type="entry name" value="Sm"/>
    <property type="match status" value="1"/>
</dbReference>
<dbReference type="GO" id="GO:0003723">
    <property type="term" value="F:RNA binding"/>
    <property type="evidence" value="ECO:0007669"/>
    <property type="project" value="UniProtKB-KW"/>
</dbReference>
<dbReference type="InterPro" id="IPR047575">
    <property type="entry name" value="Sm"/>
</dbReference>
<dbReference type="GO" id="GO:0005681">
    <property type="term" value="C:spliceosomal complex"/>
    <property type="evidence" value="ECO:0007669"/>
    <property type="project" value="UniProtKB-ARBA"/>
</dbReference>
<comment type="similarity">
    <text evidence="2">Belongs to the snRNP SmB/SmN family.</text>
</comment>
<evidence type="ECO:0000256" key="6">
    <source>
        <dbReference type="SAM" id="MobiDB-lite"/>
    </source>
</evidence>
<evidence type="ECO:0000256" key="3">
    <source>
        <dbReference type="ARBA" id="ARBA00022884"/>
    </source>
</evidence>
<gene>
    <name evidence="8" type="primary">SNRPB</name>
</gene>
<dbReference type="InterPro" id="IPR001163">
    <property type="entry name" value="Sm_dom_euk/arc"/>
</dbReference>
<dbReference type="PANTHER" id="PTHR14508">
    <property type="entry name" value="SNRPN UPSTREAM READING FRAME PROTEIN, SNURF"/>
    <property type="match status" value="1"/>
</dbReference>
<protein>
    <submittedName>
        <fullName evidence="8">Small nuclear ribonucleoprotein polypeptides B and B1</fullName>
    </submittedName>
</protein>
<feature type="region of interest" description="Disordered" evidence="6">
    <location>
        <begin position="155"/>
        <end position="185"/>
    </location>
</feature>
<keyword evidence="5" id="KW-0687">Ribonucleoprotein</keyword>
<organism evidence="8 9">
    <name type="scientific">Cercocebus atys</name>
    <name type="common">Sooty mangabey</name>
    <name type="synonym">Cercocebus torquatus atys</name>
    <dbReference type="NCBI Taxonomy" id="9531"/>
    <lineage>
        <taxon>Eukaryota</taxon>
        <taxon>Metazoa</taxon>
        <taxon>Chordata</taxon>
        <taxon>Craniata</taxon>
        <taxon>Vertebrata</taxon>
        <taxon>Euteleostomi</taxon>
        <taxon>Mammalia</taxon>
        <taxon>Eutheria</taxon>
        <taxon>Euarchontoglires</taxon>
        <taxon>Primates</taxon>
        <taxon>Haplorrhini</taxon>
        <taxon>Catarrhini</taxon>
        <taxon>Cercopithecidae</taxon>
        <taxon>Cercopithecinae</taxon>
        <taxon>Cercocebus</taxon>
    </lineage>
</organism>
<dbReference type="SUPFAM" id="SSF50182">
    <property type="entry name" value="Sm-like ribonucleoproteins"/>
    <property type="match status" value="1"/>
</dbReference>
<dbReference type="GeneTree" id="ENSGT00940000155052"/>